<evidence type="ECO:0000313" key="1">
    <source>
        <dbReference type="EMBL" id="CAG8719118.1"/>
    </source>
</evidence>
<protein>
    <submittedName>
        <fullName evidence="1">17030_t:CDS:1</fullName>
    </submittedName>
</protein>
<organism evidence="1 2">
    <name type="scientific">Funneliformis caledonium</name>
    <dbReference type="NCBI Taxonomy" id="1117310"/>
    <lineage>
        <taxon>Eukaryota</taxon>
        <taxon>Fungi</taxon>
        <taxon>Fungi incertae sedis</taxon>
        <taxon>Mucoromycota</taxon>
        <taxon>Glomeromycotina</taxon>
        <taxon>Glomeromycetes</taxon>
        <taxon>Glomerales</taxon>
        <taxon>Glomeraceae</taxon>
        <taxon>Funneliformis</taxon>
    </lineage>
</organism>
<evidence type="ECO:0000313" key="2">
    <source>
        <dbReference type="Proteomes" id="UP000789570"/>
    </source>
</evidence>
<name>A0A9N9NB76_9GLOM</name>
<reference evidence="1" key="1">
    <citation type="submission" date="2021-06" db="EMBL/GenBank/DDBJ databases">
        <authorList>
            <person name="Kallberg Y."/>
            <person name="Tangrot J."/>
            <person name="Rosling A."/>
        </authorList>
    </citation>
    <scope>NUCLEOTIDE SEQUENCE</scope>
    <source>
        <strain evidence="1">UK204</strain>
    </source>
</reference>
<keyword evidence="2" id="KW-1185">Reference proteome</keyword>
<dbReference type="AlphaFoldDB" id="A0A9N9NB76"/>
<comment type="caution">
    <text evidence="1">The sequence shown here is derived from an EMBL/GenBank/DDBJ whole genome shotgun (WGS) entry which is preliminary data.</text>
</comment>
<gene>
    <name evidence="1" type="ORF">FCALED_LOCUS14304</name>
</gene>
<dbReference type="EMBL" id="CAJVPQ010009936">
    <property type="protein sequence ID" value="CAG8719118.1"/>
    <property type="molecule type" value="Genomic_DNA"/>
</dbReference>
<accession>A0A9N9NB76</accession>
<proteinExistence type="predicted"/>
<dbReference type="OrthoDB" id="2436275at2759"/>
<feature type="non-terminal residue" evidence="1">
    <location>
        <position position="155"/>
    </location>
</feature>
<dbReference type="Proteomes" id="UP000789570">
    <property type="component" value="Unassembled WGS sequence"/>
</dbReference>
<sequence length="155" mass="18335">NNCKLLVKTNILSQEASFLIPDLVSDNENKMQELEKLINYLLGNDHLTANDYIHIDDEFEGEITDKKILKIITNEKDKLMDEFVNETDETIKEVKKVTLKKAEVCMNKILKFLYEQEPEFGEINKEIKILRNLYRWVRLIAVKNLKQIDLHHFKT</sequence>